<dbReference type="PANTHER" id="PTHR12110:SF21">
    <property type="entry name" value="XYLOSE ISOMERASE-LIKE TIM BARREL DOMAIN-CONTAINING PROTEIN"/>
    <property type="match status" value="1"/>
</dbReference>
<proteinExistence type="predicted"/>
<dbReference type="RefSeq" id="WP_328228377.1">
    <property type="nucleotide sequence ID" value="NZ_CP158453.1"/>
</dbReference>
<protein>
    <submittedName>
        <fullName evidence="2">Sugar phosphate isomerase/epimerase</fullName>
    </submittedName>
</protein>
<evidence type="ECO:0000313" key="2">
    <source>
        <dbReference type="EMBL" id="XBX98537.1"/>
    </source>
</evidence>
<dbReference type="InterPro" id="IPR036237">
    <property type="entry name" value="Xyl_isomerase-like_sf"/>
</dbReference>
<keyword evidence="2" id="KW-0413">Isomerase</keyword>
<evidence type="ECO:0000259" key="1">
    <source>
        <dbReference type="Pfam" id="PF01261"/>
    </source>
</evidence>
<dbReference type="Gene3D" id="3.20.20.150">
    <property type="entry name" value="Divalent-metal-dependent TIM barrel enzymes"/>
    <property type="match status" value="1"/>
</dbReference>
<dbReference type="PANTHER" id="PTHR12110">
    <property type="entry name" value="HYDROXYPYRUVATE ISOMERASE"/>
    <property type="match status" value="1"/>
</dbReference>
<dbReference type="EMBL" id="CP158453">
    <property type="protein sequence ID" value="XBX98537.1"/>
    <property type="molecule type" value="Genomic_DNA"/>
</dbReference>
<gene>
    <name evidence="2" type="ORF">ABR335_02680</name>
</gene>
<dbReference type="InterPro" id="IPR050312">
    <property type="entry name" value="IolE/XylAMocC-like"/>
</dbReference>
<dbReference type="AlphaFoldDB" id="A0AAU7WHQ1"/>
<accession>A0AAU7WHQ1</accession>
<dbReference type="GeneID" id="93258471"/>
<dbReference type="InterPro" id="IPR013022">
    <property type="entry name" value="Xyl_isomerase-like_TIM-brl"/>
</dbReference>
<dbReference type="GO" id="GO:0016853">
    <property type="term" value="F:isomerase activity"/>
    <property type="evidence" value="ECO:0007669"/>
    <property type="project" value="UniProtKB-KW"/>
</dbReference>
<reference evidence="2" key="1">
    <citation type="submission" date="2024-06" db="EMBL/GenBank/DDBJ databases">
        <authorList>
            <person name="Huang C.H."/>
            <person name="Ting Y.S."/>
            <person name="Cheng Y.H."/>
        </authorList>
    </citation>
    <scope>NUCLEOTIDE SEQUENCE</scope>
    <source>
        <strain evidence="2">TCI803</strain>
    </source>
</reference>
<organism evidence="2">
    <name type="scientific">Heyndrickxia faecalis</name>
    <dbReference type="NCBI Taxonomy" id="2824910"/>
    <lineage>
        <taxon>Bacteria</taxon>
        <taxon>Bacillati</taxon>
        <taxon>Bacillota</taxon>
        <taxon>Bacilli</taxon>
        <taxon>Bacillales</taxon>
        <taxon>Bacillaceae</taxon>
        <taxon>Heyndrickxia</taxon>
    </lineage>
</organism>
<dbReference type="Pfam" id="PF01261">
    <property type="entry name" value="AP_endonuc_2"/>
    <property type="match status" value="1"/>
</dbReference>
<sequence>MKLSFVTDSLGHLPFEEMLDYVAALGIEYIEMTTGGWSKAPHLNLDELLTSDSRRNDFLNALERRNIKLCALNCSGNPLDPRDLGKRHREITDKTIELAQLLGIKKIIMMSGLPAGSRDDKVPNWITYTVSWPPELKDILEYQWNDVAIPYWKDLVKRAETAGIEKIALENFSSQLVYNPDTLFKLRNAVGPMVGLNLDPSHLIWMGADPILAARELGDAIHHVHGKDVRIEKNLAAVNGVLETKEVEDVANRAWNYVAVGYGQDLQWWKEFFSVCKMMGYDGEVSLEMEDLTMSVEAGIKMSVEALKQTLVF</sequence>
<feature type="domain" description="Xylose isomerase-like TIM barrel" evidence="1">
    <location>
        <begin position="19"/>
        <end position="309"/>
    </location>
</feature>
<dbReference type="SUPFAM" id="SSF51658">
    <property type="entry name" value="Xylose isomerase-like"/>
    <property type="match status" value="1"/>
</dbReference>
<name>A0AAU7WHQ1_9BACI</name>